<evidence type="ECO:0000313" key="3">
    <source>
        <dbReference type="Proteomes" id="UP000248706"/>
    </source>
</evidence>
<comment type="caution">
    <text evidence="2">The sequence shown here is derived from an EMBL/GenBank/DDBJ whole genome shotgun (WGS) entry which is preliminary data.</text>
</comment>
<dbReference type="PANTHER" id="PTHR10579:SF43">
    <property type="entry name" value="ZINC FINGER (C3HC4-TYPE RING FINGER) FAMILY PROTEIN"/>
    <property type="match status" value="1"/>
</dbReference>
<dbReference type="InterPro" id="IPR051266">
    <property type="entry name" value="CLCR"/>
</dbReference>
<evidence type="ECO:0000259" key="1">
    <source>
        <dbReference type="PROSITE" id="PS50234"/>
    </source>
</evidence>
<organism evidence="2 3">
    <name type="scientific">Thermogemmatispora tikiterensis</name>
    <dbReference type="NCBI Taxonomy" id="1825093"/>
    <lineage>
        <taxon>Bacteria</taxon>
        <taxon>Bacillati</taxon>
        <taxon>Chloroflexota</taxon>
        <taxon>Ktedonobacteria</taxon>
        <taxon>Thermogemmatisporales</taxon>
        <taxon>Thermogemmatisporaceae</taxon>
        <taxon>Thermogemmatispora</taxon>
    </lineage>
</organism>
<gene>
    <name evidence="2" type="ORF">A4R35_21020</name>
</gene>
<dbReference type="InterPro" id="IPR036465">
    <property type="entry name" value="vWFA_dom_sf"/>
</dbReference>
<keyword evidence="3" id="KW-1185">Reference proteome</keyword>
<dbReference type="SMART" id="SM00327">
    <property type="entry name" value="VWA"/>
    <property type="match status" value="1"/>
</dbReference>
<dbReference type="Pfam" id="PF00092">
    <property type="entry name" value="VWA"/>
    <property type="match status" value="1"/>
</dbReference>
<dbReference type="PROSITE" id="PS50234">
    <property type="entry name" value="VWFA"/>
    <property type="match status" value="1"/>
</dbReference>
<dbReference type="SUPFAM" id="SSF53300">
    <property type="entry name" value="vWA-like"/>
    <property type="match status" value="1"/>
</dbReference>
<dbReference type="AlphaFoldDB" id="A0A328VVB2"/>
<sequence>MLRANEILSWRRGRAPWIGLFCSFSALLMLFTFLVSCETPWSATASPTPTPAPYPVNCQHHSSDPVTLTLYYGSEKEAWMSDVIADFNNHHYAACDGLITVNAIPIGSGDSLQQILNGNIRPDVWSPAGSVWLSLLNARWHQKTGQNLIDMGASATPSLVSSPVVIAMWKPLAEALGWPQRAIGWSDIARLSSNPQGWAAYGHPEAGSFKFGHTHPAYSNSGLDAIIAMSYAALGKQRGLTAADISDPRVRSFIGDIEEAVIHYGDSTGFFADEMFNKGPSFLSAAVMYENLVVEANDGHSYPHLPFPVVAIYPKEGTFYSDHPYAILHGSWLTPAKESAAEVLRAFLLAPQQQAKALRYGFRPAVPSVTVGAPIDSAHGVDPEQPRTILQVPSVDVINAIESTWQAQKRRVAAMLILDTSGSMNDDFNGMSKIDAARQGLSDFVRLMSDDDVLGLTIFSDQARVISPLSLVGPKRRQVLQQIGNITASGSTRLFDTIAEQVQALNSFVTTDIKAVVVLTDGQDNASQLSLTDLLSRIVPRGEDAGRGIKVFTIAYGDDADVKALKSIASTTGAQEYAGTPQNIRTVYNQISLFF</sequence>
<dbReference type="RefSeq" id="WP_112432953.1">
    <property type="nucleotide sequence ID" value="NZ_MCIF01000002.1"/>
</dbReference>
<dbReference type="InterPro" id="IPR002035">
    <property type="entry name" value="VWF_A"/>
</dbReference>
<dbReference type="Pfam" id="PF13531">
    <property type="entry name" value="SBP_bac_11"/>
    <property type="match status" value="1"/>
</dbReference>
<dbReference type="Gene3D" id="3.40.50.410">
    <property type="entry name" value="von Willebrand factor, type A domain"/>
    <property type="match status" value="1"/>
</dbReference>
<dbReference type="OrthoDB" id="138542at2"/>
<dbReference type="SUPFAM" id="SSF53850">
    <property type="entry name" value="Periplasmic binding protein-like II"/>
    <property type="match status" value="1"/>
</dbReference>
<name>A0A328VVB2_9CHLR</name>
<reference evidence="2 3" key="1">
    <citation type="submission" date="2016-08" db="EMBL/GenBank/DDBJ databases">
        <title>Analysis of Carbohydrate Active Enzymes in Thermogemmatispora T81 Reveals Carbohydrate Degradation Ability.</title>
        <authorList>
            <person name="Tomazini A."/>
            <person name="Lal S."/>
            <person name="Stott M."/>
            <person name="Henrissat B."/>
            <person name="Polikarpov I."/>
            <person name="Sparling R."/>
            <person name="Levin D.B."/>
        </authorList>
    </citation>
    <scope>NUCLEOTIDE SEQUENCE [LARGE SCALE GENOMIC DNA]</scope>
    <source>
        <strain evidence="2 3">T81</strain>
    </source>
</reference>
<dbReference type="EMBL" id="MCIF01000002">
    <property type="protein sequence ID" value="RAQ98035.1"/>
    <property type="molecule type" value="Genomic_DNA"/>
</dbReference>
<proteinExistence type="predicted"/>
<feature type="domain" description="VWFA" evidence="1">
    <location>
        <begin position="413"/>
        <end position="595"/>
    </location>
</feature>
<protein>
    <recommendedName>
        <fullName evidence="1">VWFA domain-containing protein</fullName>
    </recommendedName>
</protein>
<evidence type="ECO:0000313" key="2">
    <source>
        <dbReference type="EMBL" id="RAQ98035.1"/>
    </source>
</evidence>
<accession>A0A328VVB2</accession>
<dbReference type="PANTHER" id="PTHR10579">
    <property type="entry name" value="CALCIUM-ACTIVATED CHLORIDE CHANNEL REGULATOR"/>
    <property type="match status" value="1"/>
</dbReference>
<dbReference type="Proteomes" id="UP000248706">
    <property type="component" value="Unassembled WGS sequence"/>
</dbReference>